<keyword evidence="4" id="KW-0862">Zinc</keyword>
<evidence type="ECO:0000259" key="6">
    <source>
        <dbReference type="Pfam" id="PF10683"/>
    </source>
</evidence>
<proteinExistence type="predicted"/>
<dbReference type="AlphaFoldDB" id="A0A484BUX7"/>
<dbReference type="InterPro" id="IPR052035">
    <property type="entry name" value="ZnF_BED_domain_contain"/>
</dbReference>
<evidence type="ECO:0000256" key="2">
    <source>
        <dbReference type="ARBA" id="ARBA00022723"/>
    </source>
</evidence>
<dbReference type="Gene3D" id="1.10.10.1070">
    <property type="entry name" value="Zinc finger, BED domain-containing"/>
    <property type="match status" value="1"/>
</dbReference>
<evidence type="ECO:0000313" key="8">
    <source>
        <dbReference type="Proteomes" id="UP000295192"/>
    </source>
</evidence>
<protein>
    <recommendedName>
        <fullName evidence="6">Hermes trasposase DNA-binding domain-containing protein</fullName>
    </recommendedName>
</protein>
<evidence type="ECO:0000256" key="4">
    <source>
        <dbReference type="ARBA" id="ARBA00022833"/>
    </source>
</evidence>
<dbReference type="Proteomes" id="UP000295192">
    <property type="component" value="Unassembled WGS sequence"/>
</dbReference>
<comment type="caution">
    <text evidence="7">The sequence shown here is derived from an EMBL/GenBank/DDBJ whole genome shotgun (WGS) entry which is preliminary data.</text>
</comment>
<dbReference type="GO" id="GO:0008270">
    <property type="term" value="F:zinc ion binding"/>
    <property type="evidence" value="ECO:0007669"/>
    <property type="project" value="UniProtKB-KW"/>
</dbReference>
<keyword evidence="8" id="KW-1185">Reference proteome</keyword>
<keyword evidence="2" id="KW-0479">Metal-binding</keyword>
<dbReference type="GO" id="GO:0005634">
    <property type="term" value="C:nucleus"/>
    <property type="evidence" value="ECO:0007669"/>
    <property type="project" value="UniProtKB-SubCell"/>
</dbReference>
<keyword evidence="3" id="KW-0863">Zinc-finger</keyword>
<reference evidence="7 8" key="1">
    <citation type="journal article" date="2019" name="J. Hered.">
        <title>An Improved Genome Assembly for Drosophila navojoa, the Basal Species in the mojavensis Cluster.</title>
        <authorList>
            <person name="Vanderlinde T."/>
            <person name="Dupim E.G."/>
            <person name="Nazario-Yepiz N.O."/>
            <person name="Carvalho A.B."/>
        </authorList>
    </citation>
    <scope>NUCLEOTIDE SEQUENCE [LARGE SCALE GENOMIC DNA]</scope>
    <source>
        <strain evidence="7">Navoj_Jal97</strain>
        <tissue evidence="7">Whole organism</tissue>
    </source>
</reference>
<accession>A0A484BUX7</accession>
<dbReference type="InterPro" id="IPR018473">
    <property type="entry name" value="Hermes_transposase_DNA-db"/>
</dbReference>
<name>A0A484BUX7_DRONA</name>
<evidence type="ECO:0000256" key="3">
    <source>
        <dbReference type="ARBA" id="ARBA00022771"/>
    </source>
</evidence>
<dbReference type="OMA" id="TVHYIQQ"/>
<evidence type="ECO:0000256" key="5">
    <source>
        <dbReference type="ARBA" id="ARBA00023242"/>
    </source>
</evidence>
<feature type="domain" description="Hermes trasposase DNA-binding" evidence="6">
    <location>
        <begin position="126"/>
        <end position="180"/>
    </location>
</feature>
<dbReference type="SUPFAM" id="SSF140996">
    <property type="entry name" value="Hermes dimerisation domain"/>
    <property type="match status" value="1"/>
</dbReference>
<dbReference type="Pfam" id="PF10683">
    <property type="entry name" value="DBD_Tnp_Hermes"/>
    <property type="match status" value="1"/>
</dbReference>
<evidence type="ECO:0000313" key="7">
    <source>
        <dbReference type="EMBL" id="TDG52483.1"/>
    </source>
</evidence>
<gene>
    <name evidence="7" type="ORF">AWZ03_001313</name>
</gene>
<dbReference type="EMBL" id="LSRL02000004">
    <property type="protein sequence ID" value="TDG52483.1"/>
    <property type="molecule type" value="Genomic_DNA"/>
</dbReference>
<dbReference type="PANTHER" id="PTHR46481">
    <property type="entry name" value="ZINC FINGER BED DOMAIN-CONTAINING PROTEIN 4"/>
    <property type="match status" value="1"/>
</dbReference>
<evidence type="ECO:0000256" key="1">
    <source>
        <dbReference type="ARBA" id="ARBA00004123"/>
    </source>
</evidence>
<dbReference type="PANTHER" id="PTHR46481:SF10">
    <property type="entry name" value="ZINC FINGER BED DOMAIN-CONTAINING PROTEIN 39"/>
    <property type="match status" value="1"/>
</dbReference>
<comment type="subcellular location">
    <subcellularLocation>
        <location evidence="1">Nucleus</location>
    </subcellularLocation>
</comment>
<keyword evidence="5" id="KW-0539">Nucleus</keyword>
<organism evidence="7 8">
    <name type="scientific">Drosophila navojoa</name>
    <name type="common">Fruit fly</name>
    <dbReference type="NCBI Taxonomy" id="7232"/>
    <lineage>
        <taxon>Eukaryota</taxon>
        <taxon>Metazoa</taxon>
        <taxon>Ecdysozoa</taxon>
        <taxon>Arthropoda</taxon>
        <taxon>Hexapoda</taxon>
        <taxon>Insecta</taxon>
        <taxon>Pterygota</taxon>
        <taxon>Neoptera</taxon>
        <taxon>Endopterygota</taxon>
        <taxon>Diptera</taxon>
        <taxon>Brachycera</taxon>
        <taxon>Muscomorpha</taxon>
        <taxon>Ephydroidea</taxon>
        <taxon>Drosophilidae</taxon>
        <taxon>Drosophila</taxon>
    </lineage>
</organism>
<sequence>MDMIDIKNESGFQEQISESECPSSFESTMNVSANDGMPDFKSKIISGQIQLREKRGRSRAWNIFATMIDENGDEIENFVACRNCFSSYKFVNSTSNLVKHKCFLQYEAKENQRNPQYVPLSFEIKDKLSDAVVQWLVKNGRSCNILQDSGLKDFVRILLTIGADFGENVNMEDVIPNPATIAVTIKELYEERRQAIIAELGNAKNGYSITTAIWVDNCLKQPLASVTVHYIQQSAMVSRLLAVYPLARDANTVEE</sequence>